<dbReference type="InterPro" id="IPR004045">
    <property type="entry name" value="Glutathione_S-Trfase_N"/>
</dbReference>
<comment type="function">
    <text evidence="3">S-crystallins are structural components of squids and octopi eye lens. Contains relatively little if any GST activity.</text>
</comment>
<sequence>MDTGKSMFKLTYFDIQGRAEPARCMFAYAGCRYEDERISYEEWPSRKSLTPFGKLPVLEDSGIEICQSTTINRYLAKKFNLFGKDEKESLLIDMVCECCYDMVKPLEKFECISSKDIEGKMKDYREKELPDLLKNLENLAKKYGSKGHFVGNRMSLADILFYNTFDYGIRTFYQVCDSSCLKNYEHLQGICEEVKSNGNIAKWLNKRPVDQYKFVRT</sequence>
<dbReference type="SFLD" id="SFLDG01205">
    <property type="entry name" value="AMPS.1"/>
    <property type="match status" value="1"/>
</dbReference>
<dbReference type="OrthoDB" id="414243at2759"/>
<evidence type="ECO:0000313" key="6">
    <source>
        <dbReference type="EMBL" id="CAD5112118.1"/>
    </source>
</evidence>
<dbReference type="Pfam" id="PF14497">
    <property type="entry name" value="GST_C_3"/>
    <property type="match status" value="1"/>
</dbReference>
<feature type="domain" description="GST N-terminal" evidence="4">
    <location>
        <begin position="6"/>
        <end position="83"/>
    </location>
</feature>
<dbReference type="CDD" id="cd03039">
    <property type="entry name" value="GST_N_Sigma_like"/>
    <property type="match status" value="1"/>
</dbReference>
<evidence type="ECO:0000256" key="3">
    <source>
        <dbReference type="ARBA" id="ARBA00049616"/>
    </source>
</evidence>
<evidence type="ECO:0000256" key="2">
    <source>
        <dbReference type="ARBA" id="ARBA00022613"/>
    </source>
</evidence>
<proteinExistence type="inferred from homology"/>
<accession>A0A7I8V706</accession>
<evidence type="ECO:0000256" key="1">
    <source>
        <dbReference type="ARBA" id="ARBA00007409"/>
    </source>
</evidence>
<dbReference type="GO" id="GO:0006749">
    <property type="term" value="P:glutathione metabolic process"/>
    <property type="evidence" value="ECO:0007669"/>
    <property type="project" value="TreeGrafter"/>
</dbReference>
<dbReference type="PROSITE" id="PS50405">
    <property type="entry name" value="GST_CTER"/>
    <property type="match status" value="1"/>
</dbReference>
<gene>
    <name evidence="6" type="ORF">DGYR_LOCUS1317</name>
</gene>
<dbReference type="SUPFAM" id="SSF52833">
    <property type="entry name" value="Thioredoxin-like"/>
    <property type="match status" value="1"/>
</dbReference>
<dbReference type="GO" id="GO:0005212">
    <property type="term" value="F:structural constituent of eye lens"/>
    <property type="evidence" value="ECO:0007669"/>
    <property type="project" value="UniProtKB-KW"/>
</dbReference>
<dbReference type="FunFam" id="3.40.30.10:FF:000035">
    <property type="entry name" value="hematopoietic prostaglandin D synthase"/>
    <property type="match status" value="1"/>
</dbReference>
<dbReference type="InterPro" id="IPR036249">
    <property type="entry name" value="Thioredoxin-like_sf"/>
</dbReference>
<dbReference type="InterPro" id="IPR010987">
    <property type="entry name" value="Glutathione-S-Trfase_C-like"/>
</dbReference>
<dbReference type="SFLD" id="SFLDG00363">
    <property type="entry name" value="AMPS_(cytGST):_Alpha-__Mu-__Pi"/>
    <property type="match status" value="1"/>
</dbReference>
<feature type="domain" description="GST C-terminal" evidence="5">
    <location>
        <begin position="85"/>
        <end position="212"/>
    </location>
</feature>
<dbReference type="GO" id="GO:0004364">
    <property type="term" value="F:glutathione transferase activity"/>
    <property type="evidence" value="ECO:0007669"/>
    <property type="project" value="TreeGrafter"/>
</dbReference>
<protein>
    <submittedName>
        <fullName evidence="6">DgyrCDS1359</fullName>
    </submittedName>
</protein>
<evidence type="ECO:0000259" key="4">
    <source>
        <dbReference type="PROSITE" id="PS50404"/>
    </source>
</evidence>
<dbReference type="AlphaFoldDB" id="A0A7I8V706"/>
<dbReference type="CDD" id="cd03192">
    <property type="entry name" value="GST_C_Sigma_like"/>
    <property type="match status" value="1"/>
</dbReference>
<dbReference type="SUPFAM" id="SSF47616">
    <property type="entry name" value="GST C-terminal domain-like"/>
    <property type="match status" value="1"/>
</dbReference>
<dbReference type="Pfam" id="PF02798">
    <property type="entry name" value="GST_N"/>
    <property type="match status" value="1"/>
</dbReference>
<name>A0A7I8V706_9ANNE</name>
<dbReference type="InterPro" id="IPR036282">
    <property type="entry name" value="Glutathione-S-Trfase_C_sf"/>
</dbReference>
<dbReference type="EMBL" id="CAJFCJ010000002">
    <property type="protein sequence ID" value="CAD5112118.1"/>
    <property type="molecule type" value="Genomic_DNA"/>
</dbReference>
<dbReference type="Gene3D" id="1.20.1050.130">
    <property type="match status" value="1"/>
</dbReference>
<dbReference type="PANTHER" id="PTHR11571">
    <property type="entry name" value="GLUTATHIONE S-TRANSFERASE"/>
    <property type="match status" value="1"/>
</dbReference>
<comment type="similarity">
    <text evidence="1">Belongs to the GST superfamily.</text>
</comment>
<dbReference type="FunFam" id="1.20.1050.10:FF:000030">
    <property type="entry name" value="Glutathione S-transferase S1"/>
    <property type="match status" value="1"/>
</dbReference>
<dbReference type="InterPro" id="IPR050213">
    <property type="entry name" value="GST_superfamily"/>
</dbReference>
<evidence type="ECO:0000259" key="5">
    <source>
        <dbReference type="PROSITE" id="PS50405"/>
    </source>
</evidence>
<dbReference type="SFLD" id="SFLDS00019">
    <property type="entry name" value="Glutathione_Transferase_(cytos"/>
    <property type="match status" value="1"/>
</dbReference>
<keyword evidence="2" id="KW-0273">Eye lens protein</keyword>
<organism evidence="6 7">
    <name type="scientific">Dimorphilus gyrociliatus</name>
    <dbReference type="NCBI Taxonomy" id="2664684"/>
    <lineage>
        <taxon>Eukaryota</taxon>
        <taxon>Metazoa</taxon>
        <taxon>Spiralia</taxon>
        <taxon>Lophotrochozoa</taxon>
        <taxon>Annelida</taxon>
        <taxon>Polychaeta</taxon>
        <taxon>Polychaeta incertae sedis</taxon>
        <taxon>Dinophilidae</taxon>
        <taxon>Dimorphilus</taxon>
    </lineage>
</organism>
<comment type="caution">
    <text evidence="6">The sequence shown here is derived from an EMBL/GenBank/DDBJ whole genome shotgun (WGS) entry which is preliminary data.</text>
</comment>
<reference evidence="6 7" key="1">
    <citation type="submission" date="2020-08" db="EMBL/GenBank/DDBJ databases">
        <authorList>
            <person name="Hejnol A."/>
        </authorList>
    </citation>
    <scope>NUCLEOTIDE SEQUENCE [LARGE SCALE GENOMIC DNA]</scope>
</reference>
<dbReference type="PANTHER" id="PTHR11571:SF150">
    <property type="entry name" value="GLUTATHIONE S-TRANSFERASE"/>
    <property type="match status" value="1"/>
</dbReference>
<dbReference type="InterPro" id="IPR004046">
    <property type="entry name" value="GST_C"/>
</dbReference>
<dbReference type="InterPro" id="IPR040079">
    <property type="entry name" value="Glutathione_S-Trfase"/>
</dbReference>
<keyword evidence="7" id="KW-1185">Reference proteome</keyword>
<evidence type="ECO:0000313" key="7">
    <source>
        <dbReference type="Proteomes" id="UP000549394"/>
    </source>
</evidence>
<dbReference type="Proteomes" id="UP000549394">
    <property type="component" value="Unassembled WGS sequence"/>
</dbReference>
<dbReference type="PROSITE" id="PS50404">
    <property type="entry name" value="GST_NTER"/>
    <property type="match status" value="1"/>
</dbReference>